<dbReference type="Proteomes" id="UP000639772">
    <property type="component" value="Unassembled WGS sequence"/>
</dbReference>
<proteinExistence type="predicted"/>
<dbReference type="CDD" id="cd06257">
    <property type="entry name" value="DnaJ"/>
    <property type="match status" value="1"/>
</dbReference>
<dbReference type="SUPFAM" id="SSF46565">
    <property type="entry name" value="Chaperone J-domain"/>
    <property type="match status" value="1"/>
</dbReference>
<sequence length="163" mass="18622">MAVHKAAACWLSSLSFSLLGCLALLGASRRPLSSGFVSLYRERSRFQNKIGKHGRQEEQRRASRRGAESSSSGMGEDYYRMLQVDRNAEDDDLKKPYRKLDKNANPRPTRRVSRVALRRWRQWSVHLPLRQQRTCSVPFQSDECRRHLCGSSLGSRARSGEVG</sequence>
<dbReference type="AlphaFoldDB" id="A0A835P809"/>
<dbReference type="EMBL" id="JADCNM010000331">
    <property type="protein sequence ID" value="KAG0448219.1"/>
    <property type="molecule type" value="Genomic_DNA"/>
</dbReference>
<dbReference type="GO" id="GO:0005783">
    <property type="term" value="C:endoplasmic reticulum"/>
    <property type="evidence" value="ECO:0007669"/>
    <property type="project" value="UniProtKB-ARBA"/>
</dbReference>
<comment type="caution">
    <text evidence="3">The sequence shown here is derived from an EMBL/GenBank/DDBJ whole genome shotgun (WGS) entry which is preliminary data.</text>
</comment>
<evidence type="ECO:0000313" key="4">
    <source>
        <dbReference type="Proteomes" id="UP000639772"/>
    </source>
</evidence>
<organism evidence="3 4">
    <name type="scientific">Vanilla planifolia</name>
    <name type="common">Vanilla</name>
    <dbReference type="NCBI Taxonomy" id="51239"/>
    <lineage>
        <taxon>Eukaryota</taxon>
        <taxon>Viridiplantae</taxon>
        <taxon>Streptophyta</taxon>
        <taxon>Embryophyta</taxon>
        <taxon>Tracheophyta</taxon>
        <taxon>Spermatophyta</taxon>
        <taxon>Magnoliopsida</taxon>
        <taxon>Liliopsida</taxon>
        <taxon>Asparagales</taxon>
        <taxon>Orchidaceae</taxon>
        <taxon>Vanilloideae</taxon>
        <taxon>Vanilleae</taxon>
        <taxon>Vanilla</taxon>
    </lineage>
</organism>
<evidence type="ECO:0000256" key="2">
    <source>
        <dbReference type="SAM" id="SignalP"/>
    </source>
</evidence>
<feature type="compositionally biased region" description="Basic and acidic residues" evidence="1">
    <location>
        <begin position="54"/>
        <end position="67"/>
    </location>
</feature>
<feature type="region of interest" description="Disordered" evidence="1">
    <location>
        <begin position="48"/>
        <end position="111"/>
    </location>
</feature>
<dbReference type="InterPro" id="IPR036869">
    <property type="entry name" value="J_dom_sf"/>
</dbReference>
<keyword evidence="2" id="KW-0732">Signal</keyword>
<reference evidence="3 4" key="1">
    <citation type="journal article" date="2020" name="Nat. Food">
        <title>A phased Vanilla planifolia genome enables genetic improvement of flavour and production.</title>
        <authorList>
            <person name="Hasing T."/>
            <person name="Tang H."/>
            <person name="Brym M."/>
            <person name="Khazi F."/>
            <person name="Huang T."/>
            <person name="Chambers A.H."/>
        </authorList>
    </citation>
    <scope>NUCLEOTIDE SEQUENCE [LARGE SCALE GENOMIC DNA]</scope>
    <source>
        <tissue evidence="3">Leaf</tissue>
    </source>
</reference>
<dbReference type="InterPro" id="IPR001623">
    <property type="entry name" value="DnaJ_domain"/>
</dbReference>
<feature type="chain" id="PRO_5032536752" evidence="2">
    <location>
        <begin position="24"/>
        <end position="163"/>
    </location>
</feature>
<dbReference type="PROSITE" id="PS51257">
    <property type="entry name" value="PROKAR_LIPOPROTEIN"/>
    <property type="match status" value="1"/>
</dbReference>
<feature type="signal peptide" evidence="2">
    <location>
        <begin position="1"/>
        <end position="23"/>
    </location>
</feature>
<dbReference type="Gene3D" id="1.10.287.110">
    <property type="entry name" value="DnaJ domain"/>
    <property type="match status" value="1"/>
</dbReference>
<feature type="compositionally biased region" description="Basic and acidic residues" evidence="1">
    <location>
        <begin position="92"/>
        <end position="104"/>
    </location>
</feature>
<name>A0A835P809_VANPL</name>
<gene>
    <name evidence="3" type="ORF">HPP92_027914</name>
</gene>
<accession>A0A835P809</accession>
<evidence type="ECO:0000313" key="3">
    <source>
        <dbReference type="EMBL" id="KAG0448219.1"/>
    </source>
</evidence>
<protein>
    <submittedName>
        <fullName evidence="3">Uncharacterized protein</fullName>
    </submittedName>
</protein>
<evidence type="ECO:0000256" key="1">
    <source>
        <dbReference type="SAM" id="MobiDB-lite"/>
    </source>
</evidence>